<evidence type="ECO:0000313" key="1">
    <source>
        <dbReference type="EMBL" id="CAK9181232.1"/>
    </source>
</evidence>
<sequence length="193" mass="21670">MYEACCKMQIMLVMGREQQLGLHQRPGFHVQITFLNDMSDLAATDTLAGMDQTSEDGVGLISCCKYVQRCLLMKIQLQLELLQLQRKAYLLLVQMEMVVLIVSLSYWCSLDHSCQCHDNCLRYGNGGPHNFTVLSGSPWITAIGVRTIGQIVGIESFEIERAGAAGAIISIDFAISLWPKYMPYKQQPQKMES</sequence>
<dbReference type="Proteomes" id="UP001642360">
    <property type="component" value="Unassembled WGS sequence"/>
</dbReference>
<accession>A0ABC8UJL0</accession>
<organism evidence="1 2">
    <name type="scientific">Ilex paraguariensis</name>
    <name type="common">yerba mate</name>
    <dbReference type="NCBI Taxonomy" id="185542"/>
    <lineage>
        <taxon>Eukaryota</taxon>
        <taxon>Viridiplantae</taxon>
        <taxon>Streptophyta</taxon>
        <taxon>Embryophyta</taxon>
        <taxon>Tracheophyta</taxon>
        <taxon>Spermatophyta</taxon>
        <taxon>Magnoliopsida</taxon>
        <taxon>eudicotyledons</taxon>
        <taxon>Gunneridae</taxon>
        <taxon>Pentapetalae</taxon>
        <taxon>asterids</taxon>
        <taxon>campanulids</taxon>
        <taxon>Aquifoliales</taxon>
        <taxon>Aquifoliaceae</taxon>
        <taxon>Ilex</taxon>
    </lineage>
</organism>
<protein>
    <submittedName>
        <fullName evidence="1">Uncharacterized protein</fullName>
    </submittedName>
</protein>
<keyword evidence="2" id="KW-1185">Reference proteome</keyword>
<comment type="caution">
    <text evidence="1">The sequence shown here is derived from an EMBL/GenBank/DDBJ whole genome shotgun (WGS) entry which is preliminary data.</text>
</comment>
<evidence type="ECO:0000313" key="2">
    <source>
        <dbReference type="Proteomes" id="UP001642360"/>
    </source>
</evidence>
<name>A0ABC8UJL0_9AQUA</name>
<dbReference type="AlphaFoldDB" id="A0ABC8UJL0"/>
<dbReference type="EMBL" id="CAUOFW020007969">
    <property type="protein sequence ID" value="CAK9181232.1"/>
    <property type="molecule type" value="Genomic_DNA"/>
</dbReference>
<proteinExistence type="predicted"/>
<gene>
    <name evidence="1" type="ORF">ILEXP_LOCUS51284</name>
</gene>
<reference evidence="1 2" key="1">
    <citation type="submission" date="2024-02" db="EMBL/GenBank/DDBJ databases">
        <authorList>
            <person name="Vignale AGUSTIN F."/>
            <person name="Sosa J E."/>
            <person name="Modenutti C."/>
        </authorList>
    </citation>
    <scope>NUCLEOTIDE SEQUENCE [LARGE SCALE GENOMIC DNA]</scope>
</reference>